<reference evidence="3 4" key="1">
    <citation type="submission" date="2018-07" db="EMBL/GenBank/DDBJ databases">
        <title>The complete nuclear genome of the prasinophyte Chloropicon primus (CCMP1205).</title>
        <authorList>
            <person name="Pombert J.-F."/>
            <person name="Otis C."/>
            <person name="Turmel M."/>
            <person name="Lemieux C."/>
        </authorList>
    </citation>
    <scope>NUCLEOTIDE SEQUENCE [LARGE SCALE GENOMIC DNA]</scope>
    <source>
        <strain evidence="3 4">CCMP1205</strain>
    </source>
</reference>
<dbReference type="PANTHER" id="PTHR11614">
    <property type="entry name" value="PHOSPHOLIPASE-RELATED"/>
    <property type="match status" value="1"/>
</dbReference>
<evidence type="ECO:0000259" key="2">
    <source>
        <dbReference type="Pfam" id="PF12146"/>
    </source>
</evidence>
<accession>A0A5B8MWB6</accession>
<dbReference type="Pfam" id="PF12146">
    <property type="entry name" value="Hydrolase_4"/>
    <property type="match status" value="1"/>
</dbReference>
<dbReference type="GO" id="GO:0016787">
    <property type="term" value="F:hydrolase activity"/>
    <property type="evidence" value="ECO:0007669"/>
    <property type="project" value="UniProtKB-KW"/>
</dbReference>
<dbReference type="STRING" id="1764295.A0A5B8MWB6"/>
<sequence>MPKLDNNQHPWPPQDRLELSETAKGPHGFTKQWKNAQGYKIFSYFWPAKAKQSKGILLLLHGHGVNVPFEFLTRKGAGVGIERVYKDSWIEELNNRGYSCCGIDVQSKGRSEGCKGLKNYFESFDNVVADDFAFMDRMADLGGKGFEAGLPVFPFAVSMGGARAAMMILRDEKRFKAAMFYAPMLSLERLSKKGLNPYLKPMIDLFNFATPTWRIASADSNHMYPDLQEEFDNDFFSDQGKTRVRLAAEYLRVTEHIMKNLKSITLPFVTFHSEGDTMVDPDGSHRLVAEASSEIKVHEDCPGSWHILINEPGNEKTLEKTIKFLERVNA</sequence>
<dbReference type="EMBL" id="CP031047">
    <property type="protein sequence ID" value="QDZ24651.1"/>
    <property type="molecule type" value="Genomic_DNA"/>
</dbReference>
<keyword evidence="3" id="KW-0378">Hydrolase</keyword>
<evidence type="ECO:0000256" key="1">
    <source>
        <dbReference type="SAM" id="MobiDB-lite"/>
    </source>
</evidence>
<dbReference type="SUPFAM" id="SSF53474">
    <property type="entry name" value="alpha/beta-Hydrolases"/>
    <property type="match status" value="1"/>
</dbReference>
<feature type="domain" description="Serine aminopeptidase S33" evidence="2">
    <location>
        <begin position="89"/>
        <end position="312"/>
    </location>
</feature>
<dbReference type="InterPro" id="IPR051044">
    <property type="entry name" value="MAG_DAG_Lipase"/>
</dbReference>
<dbReference type="Proteomes" id="UP000316726">
    <property type="component" value="Chromosome 14"/>
</dbReference>
<dbReference type="AlphaFoldDB" id="A0A5B8MWB6"/>
<dbReference type="Gene3D" id="3.40.50.1820">
    <property type="entry name" value="alpha/beta hydrolase"/>
    <property type="match status" value="1"/>
</dbReference>
<dbReference type="InterPro" id="IPR022742">
    <property type="entry name" value="Hydrolase_4"/>
</dbReference>
<keyword evidence="4" id="KW-1185">Reference proteome</keyword>
<gene>
    <name evidence="3" type="ORF">A3770_14p71690</name>
</gene>
<proteinExistence type="predicted"/>
<protein>
    <submittedName>
        <fullName evidence="3">Alpha/beta-hydrolase</fullName>
    </submittedName>
</protein>
<feature type="region of interest" description="Disordered" evidence="1">
    <location>
        <begin position="1"/>
        <end position="21"/>
    </location>
</feature>
<dbReference type="InterPro" id="IPR029058">
    <property type="entry name" value="AB_hydrolase_fold"/>
</dbReference>
<dbReference type="OrthoDB" id="2498029at2759"/>
<evidence type="ECO:0000313" key="3">
    <source>
        <dbReference type="EMBL" id="QDZ24651.1"/>
    </source>
</evidence>
<organism evidence="3 4">
    <name type="scientific">Chloropicon primus</name>
    <dbReference type="NCBI Taxonomy" id="1764295"/>
    <lineage>
        <taxon>Eukaryota</taxon>
        <taxon>Viridiplantae</taxon>
        <taxon>Chlorophyta</taxon>
        <taxon>Chloropicophyceae</taxon>
        <taxon>Chloropicales</taxon>
        <taxon>Chloropicaceae</taxon>
        <taxon>Chloropicon</taxon>
    </lineage>
</organism>
<name>A0A5B8MWB6_9CHLO</name>
<evidence type="ECO:0000313" key="4">
    <source>
        <dbReference type="Proteomes" id="UP000316726"/>
    </source>
</evidence>